<dbReference type="KEGG" id="poz:I0K15_17105"/>
<evidence type="ECO:0000259" key="5">
    <source>
        <dbReference type="PROSITE" id="PS51891"/>
    </source>
</evidence>
<evidence type="ECO:0000256" key="3">
    <source>
        <dbReference type="ARBA" id="ARBA00022833"/>
    </source>
</evidence>
<evidence type="ECO:0000256" key="1">
    <source>
        <dbReference type="ARBA" id="ARBA00005495"/>
    </source>
</evidence>
<gene>
    <name evidence="6" type="ORF">I0K15_17105</name>
</gene>
<dbReference type="GO" id="GO:0016846">
    <property type="term" value="F:carbon-sulfur lyase activity"/>
    <property type="evidence" value="ECO:0007669"/>
    <property type="project" value="InterPro"/>
</dbReference>
<dbReference type="SUPFAM" id="SSF53335">
    <property type="entry name" value="S-adenosyl-L-methionine-dependent methyltransferases"/>
    <property type="match status" value="1"/>
</dbReference>
<keyword evidence="3" id="KW-0862">Zinc</keyword>
<feature type="domain" description="CENP-V/GFA" evidence="5">
    <location>
        <begin position="3"/>
        <end position="109"/>
    </location>
</feature>
<dbReference type="AlphaFoldDB" id="A0A7S9QC25"/>
<evidence type="ECO:0000313" key="6">
    <source>
        <dbReference type="EMBL" id="QPH53483.1"/>
    </source>
</evidence>
<evidence type="ECO:0000256" key="4">
    <source>
        <dbReference type="ARBA" id="ARBA00023239"/>
    </source>
</evidence>
<dbReference type="Gene3D" id="3.40.50.150">
    <property type="entry name" value="Vaccinia Virus protein VP39"/>
    <property type="match status" value="1"/>
</dbReference>
<evidence type="ECO:0000313" key="7">
    <source>
        <dbReference type="Proteomes" id="UP000594800"/>
    </source>
</evidence>
<dbReference type="GO" id="GO:0046872">
    <property type="term" value="F:metal ion binding"/>
    <property type="evidence" value="ECO:0007669"/>
    <property type="project" value="UniProtKB-KW"/>
</dbReference>
<reference evidence="6 7" key="1">
    <citation type="submission" date="2020-11" db="EMBL/GenBank/DDBJ databases">
        <title>Description of Pontivivens ytuae sp. nov. isolated from deep sea sediment of Mariana Trench.</title>
        <authorList>
            <person name="Wang Z."/>
            <person name="Sun Q.-L."/>
            <person name="Xu X.-D."/>
            <person name="Tang Y.-Z."/>
            <person name="Zhang J."/>
        </authorList>
    </citation>
    <scope>NUCLEOTIDE SEQUENCE [LARGE SCALE GENOMIC DNA]</scope>
    <source>
        <strain evidence="6 7">MT2928</strain>
    </source>
</reference>
<dbReference type="InterPro" id="IPR006913">
    <property type="entry name" value="CENP-V/GFA"/>
</dbReference>
<name>A0A7S9QC25_9RHOB</name>
<dbReference type="RefSeq" id="WP_196102692.1">
    <property type="nucleotide sequence ID" value="NZ_CP064942.1"/>
</dbReference>
<dbReference type="Pfam" id="PF04828">
    <property type="entry name" value="GFA"/>
    <property type="match status" value="1"/>
</dbReference>
<accession>A0A7S9QC25</accession>
<dbReference type="EMBL" id="CP064942">
    <property type="protein sequence ID" value="QPH53483.1"/>
    <property type="molecule type" value="Genomic_DNA"/>
</dbReference>
<proteinExistence type="inferred from homology"/>
<dbReference type="PANTHER" id="PTHR33337">
    <property type="entry name" value="GFA DOMAIN-CONTAINING PROTEIN"/>
    <property type="match status" value="1"/>
</dbReference>
<dbReference type="SUPFAM" id="SSF51316">
    <property type="entry name" value="Mss4-like"/>
    <property type="match status" value="1"/>
</dbReference>
<organism evidence="6 7">
    <name type="scientific">Pontivivens ytuae</name>
    <dbReference type="NCBI Taxonomy" id="2789856"/>
    <lineage>
        <taxon>Bacteria</taxon>
        <taxon>Pseudomonadati</taxon>
        <taxon>Pseudomonadota</taxon>
        <taxon>Alphaproteobacteria</taxon>
        <taxon>Rhodobacterales</taxon>
        <taxon>Paracoccaceae</taxon>
        <taxon>Pontivivens</taxon>
    </lineage>
</organism>
<keyword evidence="4" id="KW-0456">Lyase</keyword>
<dbReference type="InterPro" id="IPR029063">
    <property type="entry name" value="SAM-dependent_MTases_sf"/>
</dbReference>
<keyword evidence="2" id="KW-0479">Metal-binding</keyword>
<evidence type="ECO:0000256" key="2">
    <source>
        <dbReference type="ARBA" id="ARBA00022723"/>
    </source>
</evidence>
<dbReference type="PROSITE" id="PS51891">
    <property type="entry name" value="CENP_V_GFA"/>
    <property type="match status" value="1"/>
</dbReference>
<dbReference type="CDD" id="cd02440">
    <property type="entry name" value="AdoMet_MTases"/>
    <property type="match status" value="1"/>
</dbReference>
<dbReference type="Proteomes" id="UP000594800">
    <property type="component" value="Chromosome"/>
</dbReference>
<dbReference type="Pfam" id="PF13489">
    <property type="entry name" value="Methyltransf_23"/>
    <property type="match status" value="1"/>
</dbReference>
<comment type="similarity">
    <text evidence="1">Belongs to the Gfa family.</text>
</comment>
<sequence length="342" mass="37449">MSLTGGCQCGVVRYRITGEPLGFARCHCTDCQKQSGSAFGLSLYVRLDDIEITGELAEWRSRAASGKEVIRRFCPVCGVRIMHVSASGADYVSIKGGTLDPGHGLEPQAELWTASRLPWVQLIEGVPQWEGQPPSHDALRRSWAAWRSGRTLAFYDTHAADYADWSEPEAEPPRLAAFLDKLAPGARVLDLGCGTGWAAAKMGQRGFRVRAMDGSRGLAAQAKLRHGIDVEIAEFTDFNEFETLDAIWAFFSLLHAPRDRMPRHLSACSAALAPGGRLYLGLKAGTGSSRDPQDRLYTYYDAEELRALVRAAGFRDITLEHGAGKNYDGSPTENLYLEALRG</sequence>
<dbReference type="InterPro" id="IPR011057">
    <property type="entry name" value="Mss4-like_sf"/>
</dbReference>
<dbReference type="PANTHER" id="PTHR33337:SF40">
    <property type="entry name" value="CENP-V_GFA DOMAIN-CONTAINING PROTEIN-RELATED"/>
    <property type="match status" value="1"/>
</dbReference>
<dbReference type="Gene3D" id="3.90.1590.10">
    <property type="entry name" value="glutathione-dependent formaldehyde- activating enzyme (gfa)"/>
    <property type="match status" value="1"/>
</dbReference>
<protein>
    <submittedName>
        <fullName evidence="6">GFA family protein</fullName>
    </submittedName>
</protein>
<keyword evidence="7" id="KW-1185">Reference proteome</keyword>